<dbReference type="PANTHER" id="PTHR15492">
    <property type="entry name" value="CYCLIN D1-BINDING PROTEIN 1"/>
    <property type="match status" value="1"/>
</dbReference>
<evidence type="ECO:0000259" key="2">
    <source>
        <dbReference type="Pfam" id="PF13324"/>
    </source>
</evidence>
<organism evidence="3 4">
    <name type="scientific">Debaryomyces fabryi</name>
    <dbReference type="NCBI Taxonomy" id="58627"/>
    <lineage>
        <taxon>Eukaryota</taxon>
        <taxon>Fungi</taxon>
        <taxon>Dikarya</taxon>
        <taxon>Ascomycota</taxon>
        <taxon>Saccharomycotina</taxon>
        <taxon>Pichiomycetes</taxon>
        <taxon>Debaryomycetaceae</taxon>
        <taxon>Debaryomyces</taxon>
    </lineage>
</organism>
<dbReference type="OrthoDB" id="4088536at2759"/>
<gene>
    <name evidence="3" type="ORF">AC631_01494</name>
</gene>
<dbReference type="Gene3D" id="1.20.1410.10">
    <property type="entry name" value="I/LWEQ domain"/>
    <property type="match status" value="1"/>
</dbReference>
<dbReference type="InterPro" id="IPR049317">
    <property type="entry name" value="GCIP-like_N"/>
</dbReference>
<dbReference type="EMBL" id="LMYN01000020">
    <property type="protein sequence ID" value="KSA02790.1"/>
    <property type="molecule type" value="Genomic_DNA"/>
</dbReference>
<dbReference type="Gene3D" id="1.20.1420.10">
    <property type="entry name" value="Talin, central domain"/>
    <property type="match status" value="1"/>
</dbReference>
<dbReference type="Pfam" id="PF13324">
    <property type="entry name" value="GCIP_N"/>
    <property type="match status" value="1"/>
</dbReference>
<evidence type="ECO:0000313" key="4">
    <source>
        <dbReference type="Proteomes" id="UP000054251"/>
    </source>
</evidence>
<protein>
    <recommendedName>
        <fullName evidence="2">Cyclin-D1-binding protein 1-like N-terminal domain-containing protein</fullName>
    </recommendedName>
</protein>
<comment type="caution">
    <text evidence="3">The sequence shown here is derived from an EMBL/GenBank/DDBJ whole genome shotgun (WGS) entry which is preliminary data.</text>
</comment>
<dbReference type="RefSeq" id="XP_015468892.1">
    <property type="nucleotide sequence ID" value="XM_015610324.1"/>
</dbReference>
<feature type="domain" description="Cyclin-D1-binding protein 1-like N-terminal" evidence="2">
    <location>
        <begin position="47"/>
        <end position="205"/>
    </location>
</feature>
<reference evidence="3 4" key="1">
    <citation type="submission" date="2015-11" db="EMBL/GenBank/DDBJ databases">
        <title>The genome of Debaryomyces fabryi.</title>
        <authorList>
            <person name="Tafer H."/>
            <person name="Lopandic K."/>
        </authorList>
    </citation>
    <scope>NUCLEOTIDE SEQUENCE [LARGE SCALE GENOMIC DNA]</scope>
    <source>
        <strain evidence="3 4">CBS 789</strain>
    </source>
</reference>
<sequence>MAKDRSDLNKLILSFKEALQYWQTCLDGSNSSLSEVKAAEVTNPLEELDKLAKLIRAHTTKVGIIFKPETLVKGTDAAFSTLQKLSESLVLIISLISQLENKIISTMFYKEILNSVRLLIESNIQFADELVTVEVNSGEEPQEVPESNDEDEIDGRLVSVGKIWSNCDTLSKLIKDGELGVLSKKIKQSIILIEDGLDEFEEWAENPDDFDMDDDPFGFSDDESDEAEVPPTNGTAEENGNKEEKEKLIKFAQLWLSKIKLIKLLLTSVTRSLPSLTSGDVINNIYEVQRLLVNKIDTLIVDLMLSKEIAEEIVMNSKEITKMCNTLIKIVKDVNKSNENKVKWCVAWDSKFKEGL</sequence>
<dbReference type="PANTHER" id="PTHR15492:SF1">
    <property type="entry name" value="CYCLIN-D1-BINDING PROTEIN 1"/>
    <property type="match status" value="1"/>
</dbReference>
<dbReference type="Proteomes" id="UP000054251">
    <property type="component" value="Unassembled WGS sequence"/>
</dbReference>
<dbReference type="AlphaFoldDB" id="A0A0V1Q345"/>
<dbReference type="InterPro" id="IPR026907">
    <property type="entry name" value="GCIP-like"/>
</dbReference>
<evidence type="ECO:0000256" key="1">
    <source>
        <dbReference type="SAM" id="MobiDB-lite"/>
    </source>
</evidence>
<evidence type="ECO:0000313" key="3">
    <source>
        <dbReference type="EMBL" id="KSA02790.1"/>
    </source>
</evidence>
<name>A0A0V1Q345_9ASCO</name>
<accession>A0A0V1Q345</accession>
<dbReference type="GO" id="GO:0005634">
    <property type="term" value="C:nucleus"/>
    <property type="evidence" value="ECO:0007669"/>
    <property type="project" value="TreeGrafter"/>
</dbReference>
<proteinExistence type="predicted"/>
<feature type="compositionally biased region" description="Acidic residues" evidence="1">
    <location>
        <begin position="205"/>
        <end position="228"/>
    </location>
</feature>
<dbReference type="GeneID" id="26838503"/>
<keyword evidence="4" id="KW-1185">Reference proteome</keyword>
<feature type="region of interest" description="Disordered" evidence="1">
    <location>
        <begin position="205"/>
        <end position="242"/>
    </location>
</feature>